<evidence type="ECO:0000313" key="8">
    <source>
        <dbReference type="Proteomes" id="UP000324585"/>
    </source>
</evidence>
<dbReference type="OMA" id="HHYLKVI"/>
<dbReference type="PANTHER" id="PTHR10984">
    <property type="entry name" value="ENDOPLASMIC RETICULUM-GOLGI INTERMEDIATE COMPARTMENT PROTEIN"/>
    <property type="match status" value="1"/>
</dbReference>
<reference evidence="8" key="1">
    <citation type="journal article" date="2019" name="Nat. Commun.">
        <title>Expansion of phycobilisome linker gene families in mesophilic red algae.</title>
        <authorList>
            <person name="Lee J."/>
            <person name="Kim D."/>
            <person name="Bhattacharya D."/>
            <person name="Yoon H.S."/>
        </authorList>
    </citation>
    <scope>NUCLEOTIDE SEQUENCE [LARGE SCALE GENOMIC DNA]</scope>
    <source>
        <strain evidence="8">CCMP 1328</strain>
    </source>
</reference>
<keyword evidence="2 5" id="KW-0812">Transmembrane</keyword>
<dbReference type="Gene3D" id="3.40.30.10">
    <property type="entry name" value="Glutaredoxin"/>
    <property type="match status" value="1"/>
</dbReference>
<proteinExistence type="predicted"/>
<evidence type="ECO:0000313" key="7">
    <source>
        <dbReference type="EMBL" id="KAA8498649.1"/>
    </source>
</evidence>
<sequence>MRLAVYDLYRKVREGAESTVTGGFLSVLGVALIVVLGIAETVSFLGAPKSMAVEVDRNMDESLQVNLDILLMRMPCNMVSLETWDYTGTSQLRHEDLSTKYVVFGDQGEFNLGEAGVMGHLEHMKNEHLLEQVTHEAAEELVDANFASKLNKEPLAIVKFYTPWCIWCQRLVPHFAALPDALAQVGLPGTKLFKVNCVENLESCRGIAGFPTVRYFVKGKPQTPDYRGDRTAQDMAQWVANGVKKVDSASGETNKFVVRKQAHGTVMRRVADENLPEGCRIIGALKVSRVPSNIHIVAAATTFDINPREVNLSHRVNIFSFGSMMSPQRLLRLPIFAQYNVNPFNGQTFVATEKHILFDHYLKVVTTRFARHRGKRAWSLDDALQDRRAYLVTASTKSTIADPNVPEIRFSYDFSPFATVVFQKTDKTWYDYLTNLCALIGGVWTILQLVDSTLFNLVHSKIKTMQGKLG</sequence>
<dbReference type="GO" id="GO:0030134">
    <property type="term" value="C:COPII-coated ER to Golgi transport vesicle"/>
    <property type="evidence" value="ECO:0007669"/>
    <property type="project" value="TreeGrafter"/>
</dbReference>
<dbReference type="GO" id="GO:0005783">
    <property type="term" value="C:endoplasmic reticulum"/>
    <property type="evidence" value="ECO:0007669"/>
    <property type="project" value="TreeGrafter"/>
</dbReference>
<dbReference type="InterPro" id="IPR039542">
    <property type="entry name" value="Erv_N"/>
</dbReference>
<dbReference type="GO" id="GO:0016853">
    <property type="term" value="F:isomerase activity"/>
    <property type="evidence" value="ECO:0007669"/>
    <property type="project" value="UniProtKB-KW"/>
</dbReference>
<keyword evidence="8" id="KW-1185">Reference proteome</keyword>
<dbReference type="CDD" id="cd02961">
    <property type="entry name" value="PDI_a_family"/>
    <property type="match status" value="1"/>
</dbReference>
<gene>
    <name evidence="7" type="ORF">FVE85_6234</name>
</gene>
<evidence type="ECO:0000259" key="6">
    <source>
        <dbReference type="PROSITE" id="PS51352"/>
    </source>
</evidence>
<evidence type="ECO:0000256" key="1">
    <source>
        <dbReference type="ARBA" id="ARBA00004370"/>
    </source>
</evidence>
<dbReference type="GO" id="GO:0016020">
    <property type="term" value="C:membrane"/>
    <property type="evidence" value="ECO:0007669"/>
    <property type="project" value="UniProtKB-SubCell"/>
</dbReference>
<dbReference type="InterPro" id="IPR045888">
    <property type="entry name" value="Erv"/>
</dbReference>
<evidence type="ECO:0000256" key="3">
    <source>
        <dbReference type="ARBA" id="ARBA00022989"/>
    </source>
</evidence>
<comment type="subcellular location">
    <subcellularLocation>
        <location evidence="1">Membrane</location>
    </subcellularLocation>
</comment>
<dbReference type="OrthoDB" id="72053at2759"/>
<dbReference type="PROSITE" id="PS51352">
    <property type="entry name" value="THIOREDOXIN_2"/>
    <property type="match status" value="1"/>
</dbReference>
<keyword evidence="7" id="KW-0413">Isomerase</keyword>
<dbReference type="InterPro" id="IPR013766">
    <property type="entry name" value="Thioredoxin_domain"/>
</dbReference>
<evidence type="ECO:0000256" key="4">
    <source>
        <dbReference type="ARBA" id="ARBA00023136"/>
    </source>
</evidence>
<dbReference type="Pfam" id="PF07970">
    <property type="entry name" value="COPIIcoated_ERV"/>
    <property type="match status" value="1"/>
</dbReference>
<comment type="caution">
    <text evidence="7">The sequence shown here is derived from an EMBL/GenBank/DDBJ whole genome shotgun (WGS) entry which is preliminary data.</text>
</comment>
<dbReference type="InterPro" id="IPR012936">
    <property type="entry name" value="Erv_C"/>
</dbReference>
<evidence type="ECO:0000256" key="5">
    <source>
        <dbReference type="SAM" id="Phobius"/>
    </source>
</evidence>
<dbReference type="PANTHER" id="PTHR10984:SF37">
    <property type="entry name" value="PROTEIN DISULFIDE-ISOMERASE 5-3"/>
    <property type="match status" value="1"/>
</dbReference>
<evidence type="ECO:0000256" key="2">
    <source>
        <dbReference type="ARBA" id="ARBA00022692"/>
    </source>
</evidence>
<dbReference type="SUPFAM" id="SSF52833">
    <property type="entry name" value="Thioredoxin-like"/>
    <property type="match status" value="1"/>
</dbReference>
<dbReference type="InterPro" id="IPR036249">
    <property type="entry name" value="Thioredoxin-like_sf"/>
</dbReference>
<protein>
    <submittedName>
        <fullName evidence="7">Protein disulfide isomerase-like 5-4</fullName>
    </submittedName>
</protein>
<feature type="domain" description="Thioredoxin" evidence="6">
    <location>
        <begin position="124"/>
        <end position="244"/>
    </location>
</feature>
<dbReference type="Proteomes" id="UP000324585">
    <property type="component" value="Unassembled WGS sequence"/>
</dbReference>
<dbReference type="EMBL" id="VRMN01000001">
    <property type="protein sequence ID" value="KAA8498649.1"/>
    <property type="molecule type" value="Genomic_DNA"/>
</dbReference>
<dbReference type="AlphaFoldDB" id="A0A5J4Z3T6"/>
<accession>A0A5J4Z3T6</accession>
<dbReference type="Pfam" id="PF13850">
    <property type="entry name" value="ERGIC_N"/>
    <property type="match status" value="1"/>
</dbReference>
<dbReference type="Pfam" id="PF00085">
    <property type="entry name" value="Thioredoxin"/>
    <property type="match status" value="1"/>
</dbReference>
<keyword evidence="4 5" id="KW-0472">Membrane</keyword>
<feature type="transmembrane region" description="Helical" evidence="5">
    <location>
        <begin position="20"/>
        <end position="39"/>
    </location>
</feature>
<name>A0A5J4Z3T6_PORPP</name>
<keyword evidence="3 5" id="KW-1133">Transmembrane helix</keyword>
<organism evidence="7 8">
    <name type="scientific">Porphyridium purpureum</name>
    <name type="common">Red alga</name>
    <name type="synonym">Porphyridium cruentum</name>
    <dbReference type="NCBI Taxonomy" id="35688"/>
    <lineage>
        <taxon>Eukaryota</taxon>
        <taxon>Rhodophyta</taxon>
        <taxon>Bangiophyceae</taxon>
        <taxon>Porphyridiales</taxon>
        <taxon>Porphyridiaceae</taxon>
        <taxon>Porphyridium</taxon>
    </lineage>
</organism>